<dbReference type="GeneID" id="111467709"/>
<keyword evidence="2" id="KW-1185">Reference proteome</keyword>
<feature type="region of interest" description="Disordered" evidence="1">
    <location>
        <begin position="319"/>
        <end position="353"/>
    </location>
</feature>
<evidence type="ECO:0000313" key="3">
    <source>
        <dbReference type="RefSeq" id="XP_022968482.1"/>
    </source>
</evidence>
<dbReference type="OrthoDB" id="1911032at2759"/>
<feature type="region of interest" description="Disordered" evidence="1">
    <location>
        <begin position="160"/>
        <end position="200"/>
    </location>
</feature>
<name>A0A6J1HTL9_CUCMA</name>
<feature type="region of interest" description="Disordered" evidence="1">
    <location>
        <begin position="267"/>
        <end position="297"/>
    </location>
</feature>
<organism evidence="2 3">
    <name type="scientific">Cucurbita maxima</name>
    <name type="common">Pumpkin</name>
    <name type="synonym">Winter squash</name>
    <dbReference type="NCBI Taxonomy" id="3661"/>
    <lineage>
        <taxon>Eukaryota</taxon>
        <taxon>Viridiplantae</taxon>
        <taxon>Streptophyta</taxon>
        <taxon>Embryophyta</taxon>
        <taxon>Tracheophyta</taxon>
        <taxon>Spermatophyta</taxon>
        <taxon>Magnoliopsida</taxon>
        <taxon>eudicotyledons</taxon>
        <taxon>Gunneridae</taxon>
        <taxon>Pentapetalae</taxon>
        <taxon>rosids</taxon>
        <taxon>fabids</taxon>
        <taxon>Cucurbitales</taxon>
        <taxon>Cucurbitaceae</taxon>
        <taxon>Cucurbiteae</taxon>
        <taxon>Cucurbita</taxon>
    </lineage>
</organism>
<sequence length="475" mass="51971">MKIEGEAVVCHSNAGPKFVPKSFECDNDAIDSGGMKLADPKELASRPKGYEDADRNNIAADGWVVPKLDCLSLDDFNDYDKAKPLVSLRTNSSEVDLFEEDSELFMEKSIVECQLPELIVCYKENICNIVKDICIDKGVPSRDKLEKAFHAIVPPEKDWKDESTRDLAKEDTFASDDSEHSESFGDKDSPKLRDSKDSARTPDAEYDVAYFTDNDILNLPMTDLVAGSLKPLINNKNEPHSQAEQVLIETTSSEVAVSACVAEESCSNPKEAMSPFTTSAPEPEDPENSASGNDISYNSKLDNGNITFDFNSLSSKASDGLEHGDNGDLNSSTPSTSALMDCRDTSSSSSSSKCQVQCHDTSISLKRVEYEDVLKAGVGNSVSHQVSSHVQRGSVGEASFSSMVPFGSSMCSSDRIGYSGSISIRSDSSTTSTRSFAFPVLQPEWNSSPVRMAKADRKHLRKHRCWKESILCCRF</sequence>
<reference evidence="3" key="1">
    <citation type="submission" date="2025-08" db="UniProtKB">
        <authorList>
            <consortium name="RefSeq"/>
        </authorList>
    </citation>
    <scope>IDENTIFICATION</scope>
    <source>
        <tissue evidence="3">Young leaves</tissue>
    </source>
</reference>
<proteinExistence type="predicted"/>
<dbReference type="PANTHER" id="PTHR33914">
    <property type="entry name" value="18S PRE-RIBOSOMAL ASSEMBLY PROTEIN GAR2-LIKE PROTEIN"/>
    <property type="match status" value="1"/>
</dbReference>
<dbReference type="InterPro" id="IPR040378">
    <property type="entry name" value="BASL"/>
</dbReference>
<evidence type="ECO:0000313" key="2">
    <source>
        <dbReference type="Proteomes" id="UP000504608"/>
    </source>
</evidence>
<dbReference type="GO" id="GO:0009786">
    <property type="term" value="P:regulation of asymmetric cell division"/>
    <property type="evidence" value="ECO:0007669"/>
    <property type="project" value="InterPro"/>
</dbReference>
<dbReference type="PANTHER" id="PTHR33914:SF2">
    <property type="entry name" value="OS02G0582100 PROTEIN"/>
    <property type="match status" value="1"/>
</dbReference>
<protein>
    <submittedName>
        <fullName evidence="3">Uncharacterized protein LOC111467709</fullName>
    </submittedName>
</protein>
<feature type="compositionally biased region" description="Polar residues" evidence="1">
    <location>
        <begin position="328"/>
        <end position="338"/>
    </location>
</feature>
<dbReference type="RefSeq" id="XP_022968482.1">
    <property type="nucleotide sequence ID" value="XM_023112714.1"/>
</dbReference>
<feature type="compositionally biased region" description="Polar residues" evidence="1">
    <location>
        <begin position="288"/>
        <end position="297"/>
    </location>
</feature>
<gene>
    <name evidence="3" type="primary">LOC111467709</name>
</gene>
<dbReference type="KEGG" id="cmax:111467709"/>
<dbReference type="Proteomes" id="UP000504608">
    <property type="component" value="Unplaced"/>
</dbReference>
<accession>A0A6J1HTL9</accession>
<evidence type="ECO:0000256" key="1">
    <source>
        <dbReference type="SAM" id="MobiDB-lite"/>
    </source>
</evidence>
<dbReference type="AlphaFoldDB" id="A0A6J1HTL9"/>